<name>A0ABX6YKC8_9MICO</name>
<dbReference type="SUPFAM" id="SSF53850">
    <property type="entry name" value="Periplasmic binding protein-like II"/>
    <property type="match status" value="1"/>
</dbReference>
<comment type="similarity">
    <text evidence="1">Belongs to the LysR transcriptional regulatory family.</text>
</comment>
<dbReference type="PANTHER" id="PTHR30346">
    <property type="entry name" value="TRANSCRIPTIONAL DUAL REGULATOR HCAR-RELATED"/>
    <property type="match status" value="1"/>
</dbReference>
<dbReference type="CDD" id="cd08414">
    <property type="entry name" value="PBP2_LTTR_aromatics_like"/>
    <property type="match status" value="1"/>
</dbReference>
<dbReference type="InterPro" id="IPR005119">
    <property type="entry name" value="LysR_subst-bd"/>
</dbReference>
<accession>A0ABX6YKC8</accession>
<dbReference type="PROSITE" id="PS50931">
    <property type="entry name" value="HTH_LYSR"/>
    <property type="match status" value="1"/>
</dbReference>
<evidence type="ECO:0000259" key="5">
    <source>
        <dbReference type="PROSITE" id="PS50931"/>
    </source>
</evidence>
<keyword evidence="3" id="KW-0238">DNA-binding</keyword>
<gene>
    <name evidence="6" type="ORF">HCR76_04015</name>
</gene>
<reference evidence="6 7" key="1">
    <citation type="submission" date="2020-12" db="EMBL/GenBank/DDBJ databases">
        <title>Microbacterium sp. HY060.</title>
        <authorList>
            <person name="Zhou J."/>
        </authorList>
    </citation>
    <scope>NUCLEOTIDE SEQUENCE [LARGE SCALE GENOMIC DNA]</scope>
    <source>
        <strain evidence="6 7">HY60</strain>
    </source>
</reference>
<keyword evidence="7" id="KW-1185">Reference proteome</keyword>
<dbReference type="Proteomes" id="UP000662814">
    <property type="component" value="Chromosome"/>
</dbReference>
<keyword evidence="2" id="KW-0805">Transcription regulation</keyword>
<evidence type="ECO:0000313" key="7">
    <source>
        <dbReference type="Proteomes" id="UP000662814"/>
    </source>
</evidence>
<evidence type="ECO:0000256" key="1">
    <source>
        <dbReference type="ARBA" id="ARBA00009437"/>
    </source>
</evidence>
<protein>
    <submittedName>
        <fullName evidence="6">LysR family transcriptional regulator</fullName>
    </submittedName>
</protein>
<sequence length="296" mass="31933">MADDRDLECIVTLAEELHFGRAAARLGTAQPALTKRIQRLEAEWGVQLFTRGRHAASLTSAGADIVRHARRVQGEYRALRVTAASVGTGQSGTVRVGAVGSAFFEALPRILRPVLQKLPGLVLKVEELETPELVNGLESGELQIGFLRPPVAGRIESRTVWEENLVIAVSDSDVLAHEQSISIAQLAEREVAFFSRSAGTGYWDHVAALFYAAGVSFQPSERAEHVSTLLGLVSLGNEVTIVPESARNLAIPGVRYVPMREEAKLPLAVAASPVAVNPAAHELMALILDELPERTE</sequence>
<dbReference type="InterPro" id="IPR036390">
    <property type="entry name" value="WH_DNA-bd_sf"/>
</dbReference>
<dbReference type="InterPro" id="IPR000847">
    <property type="entry name" value="LysR_HTH_N"/>
</dbReference>
<dbReference type="Gene3D" id="3.40.190.10">
    <property type="entry name" value="Periplasmic binding protein-like II"/>
    <property type="match status" value="2"/>
</dbReference>
<evidence type="ECO:0000313" key="6">
    <source>
        <dbReference type="EMBL" id="QPZ39238.1"/>
    </source>
</evidence>
<dbReference type="SUPFAM" id="SSF46785">
    <property type="entry name" value="Winged helix' DNA-binding domain"/>
    <property type="match status" value="1"/>
</dbReference>
<dbReference type="PRINTS" id="PR00039">
    <property type="entry name" value="HTHLYSR"/>
</dbReference>
<organism evidence="6 7">
    <name type="scientific">Paramicrobacterium chengjingii</name>
    <dbReference type="NCBI Taxonomy" id="2769067"/>
    <lineage>
        <taxon>Bacteria</taxon>
        <taxon>Bacillati</taxon>
        <taxon>Actinomycetota</taxon>
        <taxon>Actinomycetes</taxon>
        <taxon>Micrococcales</taxon>
        <taxon>Microbacteriaceae</taxon>
        <taxon>Paramicrobacterium</taxon>
    </lineage>
</organism>
<proteinExistence type="inferred from homology"/>
<dbReference type="Pfam" id="PF03466">
    <property type="entry name" value="LysR_substrate"/>
    <property type="match status" value="1"/>
</dbReference>
<dbReference type="Pfam" id="PF00126">
    <property type="entry name" value="HTH_1"/>
    <property type="match status" value="1"/>
</dbReference>
<evidence type="ECO:0000256" key="3">
    <source>
        <dbReference type="ARBA" id="ARBA00023125"/>
    </source>
</evidence>
<dbReference type="EMBL" id="CP061169">
    <property type="protein sequence ID" value="QPZ39238.1"/>
    <property type="molecule type" value="Genomic_DNA"/>
</dbReference>
<evidence type="ECO:0000256" key="4">
    <source>
        <dbReference type="ARBA" id="ARBA00023163"/>
    </source>
</evidence>
<dbReference type="InterPro" id="IPR036388">
    <property type="entry name" value="WH-like_DNA-bd_sf"/>
</dbReference>
<feature type="domain" description="HTH lysR-type" evidence="5">
    <location>
        <begin position="5"/>
        <end position="59"/>
    </location>
</feature>
<dbReference type="Gene3D" id="1.10.10.10">
    <property type="entry name" value="Winged helix-like DNA-binding domain superfamily/Winged helix DNA-binding domain"/>
    <property type="match status" value="1"/>
</dbReference>
<keyword evidence="4" id="KW-0804">Transcription</keyword>
<evidence type="ECO:0000256" key="2">
    <source>
        <dbReference type="ARBA" id="ARBA00023015"/>
    </source>
</evidence>
<dbReference type="RefSeq" id="WP_166988444.1">
    <property type="nucleotide sequence ID" value="NZ_CP061169.1"/>
</dbReference>
<dbReference type="PANTHER" id="PTHR30346:SF28">
    <property type="entry name" value="HTH-TYPE TRANSCRIPTIONAL REGULATOR CYNR"/>
    <property type="match status" value="1"/>
</dbReference>